<evidence type="ECO:0000313" key="1">
    <source>
        <dbReference type="EMBL" id="QWY91682.1"/>
    </source>
</evidence>
<dbReference type="AlphaFoldDB" id="A0A8F3EPY2"/>
<dbReference type="EMBL" id="MW364930">
    <property type="protein sequence ID" value="QWY91682.1"/>
    <property type="molecule type" value="Genomic_DNA"/>
</dbReference>
<accession>A0A8F3EPY2</accession>
<geneLocation type="plasmid" evidence="1">
    <name>pAv-optrA</name>
</geneLocation>
<organism evidence="1">
    <name type="scientific">Aerococcus viridans</name>
    <dbReference type="NCBI Taxonomy" id="1377"/>
    <lineage>
        <taxon>Bacteria</taxon>
        <taxon>Bacillati</taxon>
        <taxon>Bacillota</taxon>
        <taxon>Bacilli</taxon>
        <taxon>Lactobacillales</taxon>
        <taxon>Aerococcaceae</taxon>
        <taxon>Aerococcus</taxon>
    </lineage>
</organism>
<dbReference type="RefSeq" id="WP_218673655.1">
    <property type="nucleotide sequence ID" value="NZ_MW364930.1"/>
</dbReference>
<name>A0A8F3EPY2_9LACT</name>
<reference evidence="1" key="1">
    <citation type="submission" date="2020-12" db="EMBL/GenBank/DDBJ databases">
        <authorList>
            <person name="Brenciani A."/>
            <person name="Morroni G."/>
            <person name="Fioriti S."/>
            <person name="Coccitto S.N."/>
            <person name="Cinthi M."/>
            <person name="Giovanetti E."/>
        </authorList>
    </citation>
    <scope>NUCLEOTIDE SEQUENCE</scope>
    <source>
        <plasmid evidence="1">pAv-optrA</plasmid>
    </source>
</reference>
<sequence>MNLIFKQSINSPFDIALFLQSKGYRQNHDYIVLTSFAVNAVYALFVPQSDSDRFKSYTIMTYHSILYIFEMTNKRDIKSEFEDEIKTVDF</sequence>
<protein>
    <submittedName>
        <fullName evidence="1">Uncharacterized protein</fullName>
    </submittedName>
</protein>
<keyword evidence="1" id="KW-0614">Plasmid</keyword>
<proteinExistence type="predicted"/>